<dbReference type="Gene3D" id="3.40.50.620">
    <property type="entry name" value="HUPs"/>
    <property type="match status" value="1"/>
</dbReference>
<dbReference type="RefSeq" id="WP_012058333.1">
    <property type="nucleotide sequence ID" value="NZ_CP010086.2"/>
</dbReference>
<organism evidence="2 4">
    <name type="scientific">Clostridium beijerinckii</name>
    <name type="common">Clostridium MP</name>
    <dbReference type="NCBI Taxonomy" id="1520"/>
    <lineage>
        <taxon>Bacteria</taxon>
        <taxon>Bacillati</taxon>
        <taxon>Bacillota</taxon>
        <taxon>Clostridia</taxon>
        <taxon>Eubacteriales</taxon>
        <taxon>Clostridiaceae</taxon>
        <taxon>Clostridium</taxon>
    </lineage>
</organism>
<dbReference type="OMA" id="HWPEVEK"/>
<dbReference type="InterPro" id="IPR051599">
    <property type="entry name" value="Cell_Envelope_Assoc"/>
</dbReference>
<dbReference type="InterPro" id="IPR014729">
    <property type="entry name" value="Rossmann-like_a/b/a_fold"/>
</dbReference>
<accession>A0A0B5Q9S9</accession>
<name>A0A0B5Q9S9_CLOBE</name>
<dbReference type="OrthoDB" id="9782395at2"/>
<evidence type="ECO:0000313" key="2">
    <source>
        <dbReference type="EMBL" id="AJG99004.1"/>
    </source>
</evidence>
<dbReference type="STRING" id="1520.LF65_02419"/>
<dbReference type="Proteomes" id="UP000031866">
    <property type="component" value="Chromosome"/>
</dbReference>
<dbReference type="KEGG" id="cbei:LF65_02419"/>
<dbReference type="CDD" id="cd06259">
    <property type="entry name" value="YdcF-like"/>
    <property type="match status" value="1"/>
</dbReference>
<dbReference type="PANTHER" id="PTHR30336:SF20">
    <property type="entry name" value="DUF218 DOMAIN-CONTAINING PROTEIN"/>
    <property type="match status" value="1"/>
</dbReference>
<dbReference type="PANTHER" id="PTHR30336">
    <property type="entry name" value="INNER MEMBRANE PROTEIN, PROBABLE PERMEASE"/>
    <property type="match status" value="1"/>
</dbReference>
<sequence>MSLEGINFIKEITSFIFVEDKPEYCDIIFIPGSAWPEPAEKASKLWLEGYAPYILPSGKYSMSKGYFPGPITKAEIYNGEYNTEWEFMRDIAISNGVNGDAILKEDNATWTKENAFKSKEVTDNYNLDIKKAIICCKSFHAKRCLMFYSYAYPKTKFFVCPIDVDGITKENWFKTESGIDKVMGELSRCGGQLKKAVSTWS</sequence>
<feature type="domain" description="DUF218" evidence="1">
    <location>
        <begin position="26"/>
        <end position="164"/>
    </location>
</feature>
<dbReference type="EMBL" id="JADOEF010000001">
    <property type="protein sequence ID" value="MBF7811116.1"/>
    <property type="molecule type" value="Genomic_DNA"/>
</dbReference>
<gene>
    <name evidence="3" type="ORF">IS491_21085</name>
    <name evidence="2" type="ORF">LF65_02419</name>
</gene>
<dbReference type="GO" id="GO:0005886">
    <property type="term" value="C:plasma membrane"/>
    <property type="evidence" value="ECO:0007669"/>
    <property type="project" value="TreeGrafter"/>
</dbReference>
<reference evidence="3" key="3">
    <citation type="submission" date="2020-11" db="EMBL/GenBank/DDBJ databases">
        <authorList>
            <person name="Thieme N."/>
            <person name="Liebl W."/>
            <person name="Zverlov V."/>
        </authorList>
    </citation>
    <scope>NUCLEOTIDE SEQUENCE</scope>
    <source>
        <strain evidence="3">NT08</strain>
    </source>
</reference>
<reference evidence="2" key="2">
    <citation type="submission" date="2016-02" db="EMBL/GenBank/DDBJ databases">
        <title>Genome sequence of Clostridium beijerinckii strain 59B.</title>
        <authorList>
            <person name="Little G.T."/>
            <person name="Minton N.P."/>
        </authorList>
    </citation>
    <scope>NUCLEOTIDE SEQUENCE</scope>
    <source>
        <strain evidence="2">NCIMB 14988</strain>
    </source>
</reference>
<evidence type="ECO:0000259" key="1">
    <source>
        <dbReference type="Pfam" id="PF02698"/>
    </source>
</evidence>
<evidence type="ECO:0000313" key="4">
    <source>
        <dbReference type="Proteomes" id="UP000031866"/>
    </source>
</evidence>
<dbReference type="Proteomes" id="UP000631418">
    <property type="component" value="Unassembled WGS sequence"/>
</dbReference>
<dbReference type="InterPro" id="IPR003848">
    <property type="entry name" value="DUF218"/>
</dbReference>
<reference evidence="4" key="1">
    <citation type="submission" date="2014-12" db="EMBL/GenBank/DDBJ databases">
        <title>Genome sequence of Clostridium beijerinckii strain 59B.</title>
        <authorList>
            <person name="Little G.T."/>
            <person name="Minton N.P."/>
        </authorList>
    </citation>
    <scope>NUCLEOTIDE SEQUENCE [LARGE SCALE GENOMIC DNA]</scope>
    <source>
        <strain evidence="4">59B</strain>
    </source>
</reference>
<dbReference type="AlphaFoldDB" id="A0A0B5Q9S9"/>
<protein>
    <submittedName>
        <fullName evidence="3">YdcF family protein</fullName>
    </submittedName>
</protein>
<dbReference type="EMBL" id="CP010086">
    <property type="protein sequence ID" value="AJG99004.1"/>
    <property type="molecule type" value="Genomic_DNA"/>
</dbReference>
<evidence type="ECO:0000313" key="3">
    <source>
        <dbReference type="EMBL" id="MBF7811116.1"/>
    </source>
</evidence>
<proteinExistence type="predicted"/>
<dbReference type="Pfam" id="PF02698">
    <property type="entry name" value="DUF218"/>
    <property type="match status" value="1"/>
</dbReference>